<gene>
    <name evidence="1" type="ORF">OG835_34070</name>
</gene>
<reference evidence="1" key="1">
    <citation type="submission" date="2022-10" db="EMBL/GenBank/DDBJ databases">
        <title>The complete genomes of actinobacterial strains from the NBC collection.</title>
        <authorList>
            <person name="Joergensen T.S."/>
            <person name="Alvarez Arevalo M."/>
            <person name="Sterndorff E.B."/>
            <person name="Faurdal D."/>
            <person name="Vuksanovic O."/>
            <person name="Mourched A.-S."/>
            <person name="Charusanti P."/>
            <person name="Shaw S."/>
            <person name="Blin K."/>
            <person name="Weber T."/>
        </authorList>
    </citation>
    <scope>NUCLEOTIDE SEQUENCE</scope>
    <source>
        <strain evidence="1">NBC 01771</strain>
    </source>
</reference>
<proteinExistence type="predicted"/>
<protein>
    <submittedName>
        <fullName evidence="1">Uncharacterized protein</fullName>
    </submittedName>
</protein>
<evidence type="ECO:0000313" key="1">
    <source>
        <dbReference type="EMBL" id="WSC01540.1"/>
    </source>
</evidence>
<dbReference type="EMBL" id="CP109109">
    <property type="protein sequence ID" value="WSC01540.1"/>
    <property type="molecule type" value="Genomic_DNA"/>
</dbReference>
<evidence type="ECO:0000313" key="2">
    <source>
        <dbReference type="Proteomes" id="UP001348369"/>
    </source>
</evidence>
<organism evidence="1 2">
    <name type="scientific">Streptomyces scopuliridis</name>
    <dbReference type="NCBI Taxonomy" id="452529"/>
    <lineage>
        <taxon>Bacteria</taxon>
        <taxon>Bacillati</taxon>
        <taxon>Actinomycetota</taxon>
        <taxon>Actinomycetes</taxon>
        <taxon>Kitasatosporales</taxon>
        <taxon>Streptomycetaceae</taxon>
        <taxon>Streptomyces</taxon>
    </lineage>
</organism>
<dbReference type="Proteomes" id="UP001348369">
    <property type="component" value="Chromosome"/>
</dbReference>
<name>A0ACD4ZTJ1_9ACTN</name>
<keyword evidence="2" id="KW-1185">Reference proteome</keyword>
<accession>A0ACD4ZTJ1</accession>
<sequence>MSQEPLLTTAADLTEQITHLRHLANDFKALHSEVRDLTVTPGTEALRHLTPTTVPAAGPSATTAAKGARQ</sequence>